<dbReference type="Pfam" id="PF06718">
    <property type="entry name" value="DUF1203"/>
    <property type="match status" value="1"/>
</dbReference>
<protein>
    <submittedName>
        <fullName evidence="2">Uncharacterized protein</fullName>
    </submittedName>
</protein>
<accession>A0A6A6XTM5</accession>
<keyword evidence="3" id="KW-1185">Reference proteome</keyword>
<gene>
    <name evidence="2" type="ORF">K505DRAFT_230220</name>
</gene>
<feature type="region of interest" description="Disordered" evidence="1">
    <location>
        <begin position="1"/>
        <end position="20"/>
    </location>
</feature>
<evidence type="ECO:0000313" key="3">
    <source>
        <dbReference type="Proteomes" id="UP000799757"/>
    </source>
</evidence>
<dbReference type="Proteomes" id="UP000799757">
    <property type="component" value="Unassembled WGS sequence"/>
</dbReference>
<dbReference type="AlphaFoldDB" id="A0A6A6XTM5"/>
<dbReference type="EMBL" id="MU001758">
    <property type="protein sequence ID" value="KAF2799832.1"/>
    <property type="molecule type" value="Genomic_DNA"/>
</dbReference>
<dbReference type="InterPro" id="IPR009593">
    <property type="entry name" value="DUF1203"/>
</dbReference>
<name>A0A6A6XTM5_9PLEO</name>
<evidence type="ECO:0000313" key="2">
    <source>
        <dbReference type="EMBL" id="KAF2799832.1"/>
    </source>
</evidence>
<dbReference type="OrthoDB" id="4167009at2759"/>
<feature type="compositionally biased region" description="Low complexity" evidence="1">
    <location>
        <begin position="1"/>
        <end position="17"/>
    </location>
</feature>
<evidence type="ECO:0000256" key="1">
    <source>
        <dbReference type="SAM" id="MobiDB-lite"/>
    </source>
</evidence>
<reference evidence="2" key="1">
    <citation type="journal article" date="2020" name="Stud. Mycol.">
        <title>101 Dothideomycetes genomes: a test case for predicting lifestyles and emergence of pathogens.</title>
        <authorList>
            <person name="Haridas S."/>
            <person name="Albert R."/>
            <person name="Binder M."/>
            <person name="Bloem J."/>
            <person name="Labutti K."/>
            <person name="Salamov A."/>
            <person name="Andreopoulos B."/>
            <person name="Baker S."/>
            <person name="Barry K."/>
            <person name="Bills G."/>
            <person name="Bluhm B."/>
            <person name="Cannon C."/>
            <person name="Castanera R."/>
            <person name="Culley D."/>
            <person name="Daum C."/>
            <person name="Ezra D."/>
            <person name="Gonzalez J."/>
            <person name="Henrissat B."/>
            <person name="Kuo A."/>
            <person name="Liang C."/>
            <person name="Lipzen A."/>
            <person name="Lutzoni F."/>
            <person name="Magnuson J."/>
            <person name="Mondo S."/>
            <person name="Nolan M."/>
            <person name="Ohm R."/>
            <person name="Pangilinan J."/>
            <person name="Park H.-J."/>
            <person name="Ramirez L."/>
            <person name="Alfaro M."/>
            <person name="Sun H."/>
            <person name="Tritt A."/>
            <person name="Yoshinaga Y."/>
            <person name="Zwiers L.-H."/>
            <person name="Turgeon B."/>
            <person name="Goodwin S."/>
            <person name="Spatafora J."/>
            <person name="Crous P."/>
            <person name="Grigoriev I."/>
        </authorList>
    </citation>
    <scope>NUCLEOTIDE SEQUENCE</scope>
    <source>
        <strain evidence="2">CBS 109.77</strain>
    </source>
</reference>
<proteinExistence type="predicted"/>
<organism evidence="2 3">
    <name type="scientific">Melanomma pulvis-pyrius CBS 109.77</name>
    <dbReference type="NCBI Taxonomy" id="1314802"/>
    <lineage>
        <taxon>Eukaryota</taxon>
        <taxon>Fungi</taxon>
        <taxon>Dikarya</taxon>
        <taxon>Ascomycota</taxon>
        <taxon>Pezizomycotina</taxon>
        <taxon>Dothideomycetes</taxon>
        <taxon>Pleosporomycetidae</taxon>
        <taxon>Pleosporales</taxon>
        <taxon>Melanommataceae</taxon>
        <taxon>Melanomma</taxon>
    </lineage>
</organism>
<sequence length="168" mass="18402">MSSSLTTSSTEPPSQLQANLPPVPLKYIPLPTPLPTFQTPPISLTATAELRVPCRRCLLDASPGEVLHLISYDHFPENSTTPYRGAGPIYVHAHDCGFFTGDTLPQRQLGRLMSLRAFNEEHMMVAAEVVEGVDLERVAGEMLADQMTSYVNVHNAKPGCFAVRVERA</sequence>